<dbReference type="FunFam" id="1.25.40.10:FF:000020">
    <property type="entry name" value="Stress-induced phosphoprotein 1"/>
    <property type="match status" value="1"/>
</dbReference>
<keyword evidence="4 17" id="KW-0813">Transport</keyword>
<comment type="caution">
    <text evidence="20">The sequence shown here is derived from an EMBL/GenBank/DDBJ whole genome shotgun (WGS) entry which is preliminary data.</text>
</comment>
<feature type="transmembrane region" description="Helical" evidence="19">
    <location>
        <begin position="60"/>
        <end position="81"/>
    </location>
</feature>
<proteinExistence type="inferred from homology"/>
<dbReference type="SMART" id="SM00028">
    <property type="entry name" value="TPR"/>
    <property type="match status" value="3"/>
</dbReference>
<evidence type="ECO:0000256" key="11">
    <source>
        <dbReference type="ARBA" id="ARBA00023053"/>
    </source>
</evidence>
<organism evidence="20 21">
    <name type="scientific">Plutella xylostella</name>
    <name type="common">Diamondback moth</name>
    <name type="synonym">Plutella maculipennis</name>
    <dbReference type="NCBI Taxonomy" id="51655"/>
    <lineage>
        <taxon>Eukaryota</taxon>
        <taxon>Metazoa</taxon>
        <taxon>Ecdysozoa</taxon>
        <taxon>Arthropoda</taxon>
        <taxon>Hexapoda</taxon>
        <taxon>Insecta</taxon>
        <taxon>Pterygota</taxon>
        <taxon>Neoptera</taxon>
        <taxon>Endopterygota</taxon>
        <taxon>Lepidoptera</taxon>
        <taxon>Glossata</taxon>
        <taxon>Ditrysia</taxon>
        <taxon>Yponomeutoidea</taxon>
        <taxon>Plutellidae</taxon>
        <taxon>Plutella</taxon>
    </lineage>
</organism>
<dbReference type="Gene3D" id="1.10.287.820">
    <property type="entry name" value="Acid-sensing ion channel domain"/>
    <property type="match status" value="1"/>
</dbReference>
<evidence type="ECO:0000313" key="20">
    <source>
        <dbReference type="EMBL" id="CAG9098928.1"/>
    </source>
</evidence>
<evidence type="ECO:0000256" key="14">
    <source>
        <dbReference type="ARBA" id="ARBA00023201"/>
    </source>
</evidence>
<evidence type="ECO:0000256" key="9">
    <source>
        <dbReference type="ARBA" id="ARBA00022803"/>
    </source>
</evidence>
<feature type="repeat" description="TPR" evidence="16">
    <location>
        <begin position="589"/>
        <end position="622"/>
    </location>
</feature>
<keyword evidence="21" id="KW-1185">Reference proteome</keyword>
<evidence type="ECO:0000256" key="12">
    <source>
        <dbReference type="ARBA" id="ARBA00023065"/>
    </source>
</evidence>
<evidence type="ECO:0000256" key="19">
    <source>
        <dbReference type="SAM" id="Phobius"/>
    </source>
</evidence>
<feature type="transmembrane region" description="Helical" evidence="19">
    <location>
        <begin position="646"/>
        <end position="668"/>
    </location>
</feature>
<gene>
    <name evidence="20" type="ORF">PLXY2_LOCUS2016</name>
</gene>
<dbReference type="PROSITE" id="PS01206">
    <property type="entry name" value="ASC"/>
    <property type="match status" value="1"/>
</dbReference>
<evidence type="ECO:0000256" key="10">
    <source>
        <dbReference type="ARBA" id="ARBA00022989"/>
    </source>
</evidence>
<keyword evidence="13 19" id="KW-0472">Membrane</keyword>
<dbReference type="InterPro" id="IPR019734">
    <property type="entry name" value="TPR_rpt"/>
</dbReference>
<keyword evidence="5 17" id="KW-0894">Sodium channel</keyword>
<feature type="compositionally biased region" description="Basic residues" evidence="18">
    <location>
        <begin position="740"/>
        <end position="750"/>
    </location>
</feature>
<feature type="repeat" description="TPR" evidence="16">
    <location>
        <begin position="521"/>
        <end position="554"/>
    </location>
</feature>
<keyword evidence="11" id="KW-0915">Sodium</keyword>
<dbReference type="GO" id="GO:0016020">
    <property type="term" value="C:membrane"/>
    <property type="evidence" value="ECO:0007669"/>
    <property type="project" value="UniProtKB-SubCell"/>
</dbReference>
<evidence type="ECO:0000256" key="4">
    <source>
        <dbReference type="ARBA" id="ARBA00022448"/>
    </source>
</evidence>
<keyword evidence="7 17" id="KW-0812">Transmembrane</keyword>
<comment type="subcellular location">
    <subcellularLocation>
        <location evidence="2">Cytoplasm</location>
    </subcellularLocation>
    <subcellularLocation>
        <location evidence="1">Membrane</location>
        <topology evidence="1">Multi-pass membrane protein</topology>
    </subcellularLocation>
</comment>
<feature type="compositionally biased region" description="Polar residues" evidence="18">
    <location>
        <begin position="498"/>
        <end position="513"/>
    </location>
</feature>
<evidence type="ECO:0000256" key="7">
    <source>
        <dbReference type="ARBA" id="ARBA00022692"/>
    </source>
</evidence>
<dbReference type="PANTHER" id="PTHR22904">
    <property type="entry name" value="TPR REPEAT CONTAINING PROTEIN"/>
    <property type="match status" value="1"/>
</dbReference>
<evidence type="ECO:0000256" key="13">
    <source>
        <dbReference type="ARBA" id="ARBA00023136"/>
    </source>
</evidence>
<dbReference type="InterPro" id="IPR020903">
    <property type="entry name" value="ENaC_CS"/>
</dbReference>
<evidence type="ECO:0000256" key="1">
    <source>
        <dbReference type="ARBA" id="ARBA00004141"/>
    </source>
</evidence>
<dbReference type="InterPro" id="IPR011990">
    <property type="entry name" value="TPR-like_helical_dom_sf"/>
</dbReference>
<keyword evidence="15 17" id="KW-0407">Ion channel</keyword>
<dbReference type="PROSITE" id="PS50005">
    <property type="entry name" value="TPR"/>
    <property type="match status" value="2"/>
</dbReference>
<dbReference type="InterPro" id="IPR001873">
    <property type="entry name" value="ENaC"/>
</dbReference>
<feature type="region of interest" description="Disordered" evidence="18">
    <location>
        <begin position="498"/>
        <end position="523"/>
    </location>
</feature>
<reference evidence="20" key="1">
    <citation type="submission" date="2020-11" db="EMBL/GenBank/DDBJ databases">
        <authorList>
            <person name="Whiteford S."/>
        </authorList>
    </citation>
    <scope>NUCLEOTIDE SEQUENCE</scope>
</reference>
<keyword evidence="12 17" id="KW-0406">Ion transport</keyword>
<dbReference type="Pfam" id="PF07719">
    <property type="entry name" value="TPR_2"/>
    <property type="match status" value="1"/>
</dbReference>
<evidence type="ECO:0000313" key="21">
    <source>
        <dbReference type="Proteomes" id="UP000653454"/>
    </source>
</evidence>
<protein>
    <submittedName>
        <fullName evidence="20">(diamondback moth) hypothetical protein</fullName>
    </submittedName>
</protein>
<dbReference type="Gene3D" id="1.25.40.10">
    <property type="entry name" value="Tetratricopeptide repeat domain"/>
    <property type="match status" value="1"/>
</dbReference>
<dbReference type="Pfam" id="PF13181">
    <property type="entry name" value="TPR_8"/>
    <property type="match status" value="1"/>
</dbReference>
<dbReference type="GO" id="GO:0051879">
    <property type="term" value="F:Hsp90 protein binding"/>
    <property type="evidence" value="ECO:0007669"/>
    <property type="project" value="TreeGrafter"/>
</dbReference>
<dbReference type="PANTHER" id="PTHR22904:SF532">
    <property type="entry name" value="HEAT SHOCK PROTEIN STI1-LIKE PROTEIN"/>
    <property type="match status" value="1"/>
</dbReference>
<keyword evidence="10 19" id="KW-1133">Transmembrane helix</keyword>
<keyword evidence="14 17" id="KW-0739">Sodium transport</keyword>
<dbReference type="SUPFAM" id="SSF48452">
    <property type="entry name" value="TPR-like"/>
    <property type="match status" value="1"/>
</dbReference>
<evidence type="ECO:0000256" key="8">
    <source>
        <dbReference type="ARBA" id="ARBA00022737"/>
    </source>
</evidence>
<dbReference type="Pfam" id="PF00858">
    <property type="entry name" value="ASC"/>
    <property type="match status" value="1"/>
</dbReference>
<evidence type="ECO:0000256" key="18">
    <source>
        <dbReference type="SAM" id="MobiDB-lite"/>
    </source>
</evidence>
<feature type="transmembrane region" description="Helical" evidence="19">
    <location>
        <begin position="674"/>
        <end position="693"/>
    </location>
</feature>
<keyword evidence="8" id="KW-0677">Repeat</keyword>
<dbReference type="InterPro" id="IPR013105">
    <property type="entry name" value="TPR_2"/>
</dbReference>
<evidence type="ECO:0000256" key="17">
    <source>
        <dbReference type="RuleBase" id="RU000679"/>
    </source>
</evidence>
<sequence>MRQQIVGISNKPSKRMIKEKCNKKSIRSQLMAYVRTELTHSTTHALPYIVKKDASTVERIFWSASVAAGCAMMVVLLTPLYTRFKQSPTVMSVELDYFNWRMSFPALTLCPRNKLDPDAYDAMIREYALITDVELRAILMTIAETTLENLDKINLYNKRLIATLKPEDYATIAARLLPPLDNASVVDSLGRPARAVVAMTELGACHVLYSNQARADDPERWRDPASDYEYVKSSTDLTIHDAAFYTTVHNYADDYDIYVHGPDDVVLGSARAVPHAGGSLALGVRLHSVRLAPALRAAAPAARGCRCVVLGSARAVPHAGGSLALGVRLHSVRLAPALRAAAPAARGCRLLHEPISPRYQTYSYSLCMLECRVRTIARLCGCVPHFYKPLKNETICTLTELRCVNHYRMEIATLSSSPVTLRRQQQTSGFHPAAACGCLTACETDVYLIDQQDLEPTGKTELRVGIVAFPKVRVLRETIFDFYDIILYTTISKKQTLPSHPKQNLNKMENPQETKGPPPTAEELKAKGNEAVKKEQYIEAVLHYTQAIKLDPNNYVLYSNRSFAFLKLDQHYLSLQDANETVRLQPQWAKGYFRRAEVEAASGLLDEAIISYTRALQLDPHNPKLLEQIRNMTDTQKKKYRDSQNIIWISTCIGLIIGIVVVILDYTLTENPTLTHPLAMVSFSLALSALGWAGGKGATLMDSWSAGKSLIPPEDLGMNGASAAEETVIPEKKSKYSRAQARHRYKQGKL</sequence>
<comment type="similarity">
    <text evidence="3 17">Belongs to the amiloride-sensitive sodium channel (TC 1.A.6) family.</text>
</comment>
<dbReference type="GO" id="GO:0005272">
    <property type="term" value="F:sodium channel activity"/>
    <property type="evidence" value="ECO:0007669"/>
    <property type="project" value="UniProtKB-KW"/>
</dbReference>
<name>A0A8S4DG51_PLUXY</name>
<evidence type="ECO:0000256" key="5">
    <source>
        <dbReference type="ARBA" id="ARBA00022461"/>
    </source>
</evidence>
<accession>A0A8S4DG51</accession>
<evidence type="ECO:0000256" key="6">
    <source>
        <dbReference type="ARBA" id="ARBA00022490"/>
    </source>
</evidence>
<keyword evidence="9 16" id="KW-0802">TPR repeat</keyword>
<evidence type="ECO:0000256" key="3">
    <source>
        <dbReference type="ARBA" id="ARBA00007193"/>
    </source>
</evidence>
<evidence type="ECO:0000256" key="16">
    <source>
        <dbReference type="PROSITE-ProRule" id="PRU00339"/>
    </source>
</evidence>
<dbReference type="Proteomes" id="UP000653454">
    <property type="component" value="Unassembled WGS sequence"/>
</dbReference>
<dbReference type="GO" id="GO:0005737">
    <property type="term" value="C:cytoplasm"/>
    <property type="evidence" value="ECO:0007669"/>
    <property type="project" value="UniProtKB-SubCell"/>
</dbReference>
<evidence type="ECO:0000256" key="15">
    <source>
        <dbReference type="ARBA" id="ARBA00023303"/>
    </source>
</evidence>
<keyword evidence="6" id="KW-0963">Cytoplasm</keyword>
<dbReference type="EMBL" id="CAJHNJ030000005">
    <property type="protein sequence ID" value="CAG9098928.1"/>
    <property type="molecule type" value="Genomic_DNA"/>
</dbReference>
<dbReference type="AlphaFoldDB" id="A0A8S4DG51"/>
<feature type="region of interest" description="Disordered" evidence="18">
    <location>
        <begin position="731"/>
        <end position="750"/>
    </location>
</feature>
<evidence type="ECO:0000256" key="2">
    <source>
        <dbReference type="ARBA" id="ARBA00004496"/>
    </source>
</evidence>